<dbReference type="InterPro" id="IPR023418">
    <property type="entry name" value="Thyroxine_BS"/>
</dbReference>
<dbReference type="SUPFAM" id="SSF49472">
    <property type="entry name" value="Transthyretin (synonym: prealbumin)"/>
    <property type="match status" value="1"/>
</dbReference>
<keyword evidence="10" id="KW-1185">Reference proteome</keyword>
<dbReference type="Pfam" id="PF00576">
    <property type="entry name" value="Transthyretin"/>
    <property type="match status" value="1"/>
</dbReference>
<dbReference type="EMBL" id="QPMK01000002">
    <property type="protein sequence ID" value="RDD67851.1"/>
    <property type="molecule type" value="Genomic_DNA"/>
</dbReference>
<comment type="subunit">
    <text evidence="4 7">Homotetramer.</text>
</comment>
<dbReference type="FunFam" id="2.60.40.180:FF:000005">
    <property type="entry name" value="5-hydroxyisourate hydrolase"/>
    <property type="match status" value="1"/>
</dbReference>
<sequence>MSEGYLTTHVLDTARGVPADGIKIALYRVSETARDRIAEAVTNDDGRTDSPILPKGQMTPGTYELVFFCGPYLDRHGLGQSEPKFLDQIPLRFGIDDAEAHYHVPLLLSPYGYSTYRGS</sequence>
<evidence type="ECO:0000259" key="8">
    <source>
        <dbReference type="Pfam" id="PF00576"/>
    </source>
</evidence>
<dbReference type="AlphaFoldDB" id="A0A369TRE8"/>
<dbReference type="InterPro" id="IPR036817">
    <property type="entry name" value="Transthyretin/HIU_hydrolase_sf"/>
</dbReference>
<evidence type="ECO:0000256" key="2">
    <source>
        <dbReference type="ARBA" id="ARBA00002704"/>
    </source>
</evidence>
<evidence type="ECO:0000256" key="4">
    <source>
        <dbReference type="ARBA" id="ARBA00011881"/>
    </source>
</evidence>
<protein>
    <recommendedName>
        <fullName evidence="7">5-hydroxyisourate hydrolase</fullName>
        <shortName evidence="7">HIU hydrolase</shortName>
        <shortName evidence="7">HIUHase</shortName>
        <ecNumber evidence="7">3.5.2.17</ecNumber>
    </recommendedName>
</protein>
<dbReference type="Proteomes" id="UP000253977">
    <property type="component" value="Unassembled WGS sequence"/>
</dbReference>
<proteinExistence type="inferred from homology"/>
<comment type="catalytic activity">
    <reaction evidence="1 7">
        <text>5-hydroxyisourate + H2O = 5-hydroxy-2-oxo-4-ureido-2,5-dihydro-1H-imidazole-5-carboxylate + H(+)</text>
        <dbReference type="Rhea" id="RHEA:23736"/>
        <dbReference type="ChEBI" id="CHEBI:15377"/>
        <dbReference type="ChEBI" id="CHEBI:15378"/>
        <dbReference type="ChEBI" id="CHEBI:18072"/>
        <dbReference type="ChEBI" id="CHEBI:58639"/>
        <dbReference type="EC" id="3.5.2.17"/>
    </reaction>
</comment>
<name>A0A369TRE8_9RHOB</name>
<dbReference type="InterPro" id="IPR023416">
    <property type="entry name" value="Transthyretin/HIU_hydrolase_d"/>
</dbReference>
<evidence type="ECO:0000256" key="6">
    <source>
        <dbReference type="ARBA" id="ARBA00022801"/>
    </source>
</evidence>
<evidence type="ECO:0000313" key="10">
    <source>
        <dbReference type="Proteomes" id="UP000253977"/>
    </source>
</evidence>
<dbReference type="PROSITE" id="PS00769">
    <property type="entry name" value="TRANSTHYRETIN_2"/>
    <property type="match status" value="1"/>
</dbReference>
<evidence type="ECO:0000256" key="1">
    <source>
        <dbReference type="ARBA" id="ARBA00001043"/>
    </source>
</evidence>
<dbReference type="GO" id="GO:0033971">
    <property type="term" value="F:hydroxyisourate hydrolase activity"/>
    <property type="evidence" value="ECO:0007669"/>
    <property type="project" value="UniProtKB-EC"/>
</dbReference>
<keyword evidence="6 7" id="KW-0378">Hydrolase</keyword>
<dbReference type="CDD" id="cd05822">
    <property type="entry name" value="TLP_HIUase"/>
    <property type="match status" value="1"/>
</dbReference>
<feature type="domain" description="Transthyretin/hydroxyisourate hydrolase" evidence="8">
    <location>
        <begin position="6"/>
        <end position="118"/>
    </location>
</feature>
<dbReference type="OrthoDB" id="9792386at2"/>
<dbReference type="GO" id="GO:0006144">
    <property type="term" value="P:purine nucleobase metabolic process"/>
    <property type="evidence" value="ECO:0007669"/>
    <property type="project" value="UniProtKB-KW"/>
</dbReference>
<evidence type="ECO:0000313" key="9">
    <source>
        <dbReference type="EMBL" id="RDD67851.1"/>
    </source>
</evidence>
<dbReference type="NCBIfam" id="TIGR02962">
    <property type="entry name" value="hdxy_isourate"/>
    <property type="match status" value="1"/>
</dbReference>
<dbReference type="RefSeq" id="WP_114509663.1">
    <property type="nucleotide sequence ID" value="NZ_QPMK01000002.1"/>
</dbReference>
<dbReference type="Gene3D" id="2.60.40.180">
    <property type="entry name" value="Transthyretin/hydroxyisourate hydrolase domain"/>
    <property type="match status" value="1"/>
</dbReference>
<gene>
    <name evidence="9" type="primary">uraH</name>
    <name evidence="9" type="ORF">DU478_04110</name>
</gene>
<accession>A0A369TRE8</accession>
<keyword evidence="5 7" id="KW-0659">Purine metabolism</keyword>
<comment type="function">
    <text evidence="2">Catalyzes the hydrolysis of 5-hydroxyisourate (HIU) to 2-oxo-4-hydroxy-4-carboxy-5-ureidoimidazoline (OHCU).</text>
</comment>
<dbReference type="PROSITE" id="PS00768">
    <property type="entry name" value="TRANSTHYRETIN_1"/>
    <property type="match status" value="1"/>
</dbReference>
<comment type="caution">
    <text evidence="9">The sequence shown here is derived from an EMBL/GenBank/DDBJ whole genome shotgun (WGS) entry which is preliminary data.</text>
</comment>
<evidence type="ECO:0000256" key="5">
    <source>
        <dbReference type="ARBA" id="ARBA00022631"/>
    </source>
</evidence>
<evidence type="ECO:0000256" key="7">
    <source>
        <dbReference type="RuleBase" id="RU361270"/>
    </source>
</evidence>
<dbReference type="PANTHER" id="PTHR10395">
    <property type="entry name" value="URICASE AND TRANSTHYRETIN-RELATED"/>
    <property type="match status" value="1"/>
</dbReference>
<reference evidence="9 10" key="1">
    <citation type="submission" date="2018-07" db="EMBL/GenBank/DDBJ databases">
        <title>Thalassococcus profundi sp. nov., a marine bacterium isolated from deep seawater of Okinawa Trough.</title>
        <authorList>
            <person name="Yu M."/>
        </authorList>
    </citation>
    <scope>NUCLEOTIDE SEQUENCE [LARGE SCALE GENOMIC DNA]</scope>
    <source>
        <strain evidence="9 10">WRAS1</strain>
    </source>
</reference>
<comment type="similarity">
    <text evidence="3 7">Belongs to the transthyretin family. 5-hydroxyisourate hydrolase subfamily.</text>
</comment>
<dbReference type="InterPro" id="IPR023419">
    <property type="entry name" value="Transthyretin_CS"/>
</dbReference>
<dbReference type="InterPro" id="IPR014306">
    <property type="entry name" value="Hydroxyisourate_hydrolase"/>
</dbReference>
<evidence type="ECO:0000256" key="3">
    <source>
        <dbReference type="ARBA" id="ARBA00009850"/>
    </source>
</evidence>
<organism evidence="9 10">
    <name type="scientific">Thalassococcus profundi</name>
    <dbReference type="NCBI Taxonomy" id="2282382"/>
    <lineage>
        <taxon>Bacteria</taxon>
        <taxon>Pseudomonadati</taxon>
        <taxon>Pseudomonadota</taxon>
        <taxon>Alphaproteobacteria</taxon>
        <taxon>Rhodobacterales</taxon>
        <taxon>Roseobacteraceae</taxon>
        <taxon>Thalassococcus</taxon>
    </lineage>
</organism>
<dbReference type="EC" id="3.5.2.17" evidence="7"/>
<dbReference type="PANTHER" id="PTHR10395:SF7">
    <property type="entry name" value="5-HYDROXYISOURATE HYDROLASE"/>
    <property type="match status" value="1"/>
</dbReference>